<evidence type="ECO:0000256" key="7">
    <source>
        <dbReference type="ARBA" id="ARBA00023143"/>
    </source>
</evidence>
<keyword evidence="7 9" id="KW-0975">Bacterial flagellum</keyword>
<evidence type="ECO:0000313" key="11">
    <source>
        <dbReference type="Proteomes" id="UP000809431"/>
    </source>
</evidence>
<dbReference type="Proteomes" id="UP000809431">
    <property type="component" value="Unassembled WGS sequence"/>
</dbReference>
<accession>A0ABS2BI18</accession>
<evidence type="ECO:0000256" key="1">
    <source>
        <dbReference type="ARBA" id="ARBA00002591"/>
    </source>
</evidence>
<keyword evidence="10" id="KW-0966">Cell projection</keyword>
<dbReference type="EMBL" id="JAESND010000002">
    <property type="protein sequence ID" value="MBM3115267.1"/>
    <property type="molecule type" value="Genomic_DNA"/>
</dbReference>
<evidence type="ECO:0000256" key="4">
    <source>
        <dbReference type="ARBA" id="ARBA00011439"/>
    </source>
</evidence>
<keyword evidence="11" id="KW-1185">Reference proteome</keyword>
<comment type="similarity">
    <text evidence="3 9">Belongs to the FlgH family.</text>
</comment>
<keyword evidence="5" id="KW-0732">Signal</keyword>
<comment type="function">
    <text evidence="1 9">Assembles around the rod to form the L-ring and probably protects the motor/basal body from shearing forces during rotation.</text>
</comment>
<evidence type="ECO:0000256" key="9">
    <source>
        <dbReference type="HAMAP-Rule" id="MF_00415"/>
    </source>
</evidence>
<comment type="subunit">
    <text evidence="4 9">The basal body constitutes a major portion of the flagellar organelle and consists of four rings (L,P,S, and M) mounted on a central rod.</text>
</comment>
<keyword evidence="10" id="KW-0282">Flagellum</keyword>
<dbReference type="PRINTS" id="PR01008">
    <property type="entry name" value="FLGLRINGFLGH"/>
</dbReference>
<comment type="caution">
    <text evidence="10">The sequence shown here is derived from an EMBL/GenBank/DDBJ whole genome shotgun (WGS) entry which is preliminary data.</text>
</comment>
<keyword evidence="6 9" id="KW-0472">Membrane</keyword>
<reference evidence="10 11" key="1">
    <citation type="submission" date="2021-01" db="EMBL/GenBank/DDBJ databases">
        <title>Draft Genome Sequence and Polyhydroxyalkanoate Biosynthetic Potential of Jeongeupia naejangsanensis Type Strain DSM 24253.</title>
        <authorList>
            <person name="Turrini P."/>
            <person name="Artuso I."/>
            <person name="Lugli G.A."/>
            <person name="Frangipani E."/>
            <person name="Ventura M."/>
            <person name="Visca P."/>
        </authorList>
    </citation>
    <scope>NUCLEOTIDE SEQUENCE [LARGE SCALE GENOMIC DNA]</scope>
    <source>
        <strain evidence="10 11">DSM 24253</strain>
    </source>
</reference>
<keyword evidence="8 9" id="KW-0998">Cell outer membrane</keyword>
<dbReference type="HAMAP" id="MF_00415">
    <property type="entry name" value="FlgH"/>
    <property type="match status" value="1"/>
</dbReference>
<keyword evidence="10" id="KW-0969">Cilium</keyword>
<protein>
    <recommendedName>
        <fullName evidence="9">Flagellar L-ring protein</fullName>
    </recommendedName>
    <alternativeName>
        <fullName evidence="9">Basal body L-ring protein</fullName>
    </alternativeName>
</protein>
<dbReference type="PANTHER" id="PTHR34933:SF3">
    <property type="entry name" value="FLAGELLAR L-RING PROTEIN"/>
    <property type="match status" value="1"/>
</dbReference>
<evidence type="ECO:0000256" key="3">
    <source>
        <dbReference type="ARBA" id="ARBA00006929"/>
    </source>
</evidence>
<dbReference type="PANTHER" id="PTHR34933">
    <property type="entry name" value="FLAGELLAR L-RING PROTEIN"/>
    <property type="match status" value="1"/>
</dbReference>
<evidence type="ECO:0000256" key="2">
    <source>
        <dbReference type="ARBA" id="ARBA00004370"/>
    </source>
</evidence>
<evidence type="ECO:0000256" key="6">
    <source>
        <dbReference type="ARBA" id="ARBA00023136"/>
    </source>
</evidence>
<evidence type="ECO:0000313" key="10">
    <source>
        <dbReference type="EMBL" id="MBM3115267.1"/>
    </source>
</evidence>
<name>A0ABS2BI18_9NEIS</name>
<comment type="subcellular location">
    <subcellularLocation>
        <location evidence="9">Cell outer membrane</location>
    </subcellularLocation>
    <subcellularLocation>
        <location evidence="9">Bacterial flagellum basal body</location>
    </subcellularLocation>
    <subcellularLocation>
        <location evidence="2">Membrane</location>
    </subcellularLocation>
</comment>
<organism evidence="10 11">
    <name type="scientific">Jeongeupia naejangsanensis</name>
    <dbReference type="NCBI Taxonomy" id="613195"/>
    <lineage>
        <taxon>Bacteria</taxon>
        <taxon>Pseudomonadati</taxon>
        <taxon>Pseudomonadota</taxon>
        <taxon>Betaproteobacteria</taxon>
        <taxon>Neisseriales</taxon>
        <taxon>Chitinibacteraceae</taxon>
        <taxon>Jeongeupia</taxon>
    </lineage>
</organism>
<proteinExistence type="inferred from homology"/>
<gene>
    <name evidence="9" type="primary">flgH</name>
    <name evidence="10" type="ORF">JMJ54_05445</name>
</gene>
<dbReference type="Pfam" id="PF02107">
    <property type="entry name" value="FlgH"/>
    <property type="match status" value="1"/>
</dbReference>
<sequence length="214" mass="22534">MAALLSACASMQPQIVSSPTTARPLPPVTTQQNPGAIFQTTSSRMLFEERVARYVGDILTIQIEENLSASNSSTSSANRDGSTKVGGSGNLPYFPDALSKFFDANVSMSSGNTFAGKGATNNSNTLRGILAVTVIEVLPNGNLIVGGEKQIAVNGYQNAWRFTGVVNPFDIKTGNVVSSTRVADARIEQVGQGAIADANSAGWLQRIFLSLSPY</sequence>
<dbReference type="InterPro" id="IPR000527">
    <property type="entry name" value="Flag_Lring"/>
</dbReference>
<evidence type="ECO:0000256" key="5">
    <source>
        <dbReference type="ARBA" id="ARBA00022729"/>
    </source>
</evidence>
<evidence type="ECO:0000256" key="8">
    <source>
        <dbReference type="ARBA" id="ARBA00023237"/>
    </source>
</evidence>